<dbReference type="InterPro" id="IPR012576">
    <property type="entry name" value="NDUFB3"/>
</dbReference>
<evidence type="ECO:0000256" key="11">
    <source>
        <dbReference type="ARBA" id="ARBA00023136"/>
    </source>
</evidence>
<evidence type="ECO:0000313" key="15">
    <source>
        <dbReference type="Proteomes" id="UP001318860"/>
    </source>
</evidence>
<keyword evidence="11" id="KW-0472">Membrane</keyword>
<dbReference type="Pfam" id="PF23007">
    <property type="entry name" value="DnaA_N-like_STI"/>
    <property type="match status" value="1"/>
</dbReference>
<keyword evidence="5" id="KW-0679">Respiratory chain</keyword>
<gene>
    <name evidence="14" type="ORF">DH2020_045016</name>
</gene>
<reference evidence="14 15" key="1">
    <citation type="journal article" date="2021" name="Comput. Struct. Biotechnol. J.">
        <title>De novo genome assembly of the potent medicinal plant Rehmannia glutinosa using nanopore technology.</title>
        <authorList>
            <person name="Ma L."/>
            <person name="Dong C."/>
            <person name="Song C."/>
            <person name="Wang X."/>
            <person name="Zheng X."/>
            <person name="Niu Y."/>
            <person name="Chen S."/>
            <person name="Feng W."/>
        </authorList>
    </citation>
    <scope>NUCLEOTIDE SEQUENCE [LARGE SCALE GENOMIC DNA]</scope>
    <source>
        <strain evidence="14">DH-2019</strain>
    </source>
</reference>
<comment type="subcellular location">
    <subcellularLocation>
        <location evidence="2">Mitochondrion inner membrane</location>
        <topology evidence="2">Single-pass membrane protein</topology>
        <orientation evidence="2">Matrix side</orientation>
    </subcellularLocation>
</comment>
<evidence type="ECO:0000313" key="14">
    <source>
        <dbReference type="EMBL" id="KAK6121242.1"/>
    </source>
</evidence>
<feature type="compositionally biased region" description="Gly residues" evidence="12">
    <location>
        <begin position="1"/>
        <end position="20"/>
    </location>
</feature>
<dbReference type="EMBL" id="JABTTQ020002927">
    <property type="protein sequence ID" value="KAK6121242.1"/>
    <property type="molecule type" value="Genomic_DNA"/>
</dbReference>
<evidence type="ECO:0000259" key="13">
    <source>
        <dbReference type="Pfam" id="PF23007"/>
    </source>
</evidence>
<feature type="region of interest" description="Disordered" evidence="12">
    <location>
        <begin position="315"/>
        <end position="337"/>
    </location>
</feature>
<feature type="region of interest" description="Disordered" evidence="12">
    <location>
        <begin position="231"/>
        <end position="255"/>
    </location>
</feature>
<dbReference type="InterPro" id="IPR050238">
    <property type="entry name" value="DNA_Rep/Repair_Clamp_Loader"/>
</dbReference>
<feature type="region of interest" description="Disordered" evidence="12">
    <location>
        <begin position="664"/>
        <end position="755"/>
    </location>
</feature>
<feature type="compositionally biased region" description="Polar residues" evidence="12">
    <location>
        <begin position="237"/>
        <end position="247"/>
    </location>
</feature>
<organism evidence="14 15">
    <name type="scientific">Rehmannia glutinosa</name>
    <name type="common">Chinese foxglove</name>
    <dbReference type="NCBI Taxonomy" id="99300"/>
    <lineage>
        <taxon>Eukaryota</taxon>
        <taxon>Viridiplantae</taxon>
        <taxon>Streptophyta</taxon>
        <taxon>Embryophyta</taxon>
        <taxon>Tracheophyta</taxon>
        <taxon>Spermatophyta</taxon>
        <taxon>Magnoliopsida</taxon>
        <taxon>eudicotyledons</taxon>
        <taxon>Gunneridae</taxon>
        <taxon>Pentapetalae</taxon>
        <taxon>asterids</taxon>
        <taxon>lamiids</taxon>
        <taxon>Lamiales</taxon>
        <taxon>Orobanchaceae</taxon>
        <taxon>Rehmannieae</taxon>
        <taxon>Rehmannia</taxon>
    </lineage>
</organism>
<accession>A0ABR0UG13</accession>
<dbReference type="Pfam" id="PF13177">
    <property type="entry name" value="DNA_pol3_delta2"/>
    <property type="match status" value="1"/>
</dbReference>
<keyword evidence="9" id="KW-1133">Transmembrane helix</keyword>
<comment type="similarity">
    <text evidence="3">Belongs to the complex I NDUFB3 subunit family.</text>
</comment>
<evidence type="ECO:0000256" key="5">
    <source>
        <dbReference type="ARBA" id="ARBA00022660"/>
    </source>
</evidence>
<evidence type="ECO:0000256" key="3">
    <source>
        <dbReference type="ARBA" id="ARBA00005667"/>
    </source>
</evidence>
<keyword evidence="10" id="KW-0496">Mitochondrion</keyword>
<dbReference type="Gene3D" id="3.40.50.300">
    <property type="entry name" value="P-loop containing nucleotide triphosphate hydrolases"/>
    <property type="match status" value="1"/>
</dbReference>
<keyword evidence="6" id="KW-0812">Transmembrane</keyword>
<dbReference type="PANTHER" id="PTHR11669:SF63">
    <property type="entry name" value="PROTEIN STICHEL"/>
    <property type="match status" value="1"/>
</dbReference>
<dbReference type="Proteomes" id="UP001318860">
    <property type="component" value="Unassembled WGS sequence"/>
</dbReference>
<evidence type="ECO:0000256" key="2">
    <source>
        <dbReference type="ARBA" id="ARBA00004298"/>
    </source>
</evidence>
<feature type="region of interest" description="Disordered" evidence="12">
    <location>
        <begin position="858"/>
        <end position="892"/>
    </location>
</feature>
<feature type="compositionally biased region" description="Polar residues" evidence="12">
    <location>
        <begin position="724"/>
        <end position="738"/>
    </location>
</feature>
<evidence type="ECO:0000256" key="10">
    <source>
        <dbReference type="ARBA" id="ARBA00023128"/>
    </source>
</evidence>
<evidence type="ECO:0000256" key="8">
    <source>
        <dbReference type="ARBA" id="ARBA00022982"/>
    </source>
</evidence>
<keyword evidence="8" id="KW-0249">Electron transport</keyword>
<evidence type="ECO:0000256" key="1">
    <source>
        <dbReference type="ARBA" id="ARBA00003195"/>
    </source>
</evidence>
<feature type="compositionally biased region" description="Polar residues" evidence="12">
    <location>
        <begin position="672"/>
        <end position="681"/>
    </location>
</feature>
<dbReference type="InterPro" id="IPR027417">
    <property type="entry name" value="P-loop_NTPase"/>
</dbReference>
<name>A0ABR0UG13_REHGL</name>
<dbReference type="PANTHER" id="PTHR11669">
    <property type="entry name" value="REPLICATION FACTOR C / DNA POLYMERASE III GAMMA-TAU SUBUNIT"/>
    <property type="match status" value="1"/>
</dbReference>
<comment type="function">
    <text evidence="1">Accessory subunit of the mitochondrial membrane respiratory chain NADH dehydrogenase (Complex I), that is believed not to be involved in catalysis. Complex I functions in the transfer of electrons from NADH to the respiratory chain. The immediate electron acceptor for the enzyme is believed to be ubiquinone.</text>
</comment>
<feature type="region of interest" description="Disordered" evidence="12">
    <location>
        <begin position="1"/>
        <end position="26"/>
    </location>
</feature>
<comment type="caution">
    <text evidence="14">The sequence shown here is derived from an EMBL/GenBank/DDBJ whole genome shotgun (WGS) entry which is preliminary data.</text>
</comment>
<feature type="domain" description="STICHEL DnaA-N-like alpha-beta" evidence="13">
    <location>
        <begin position="762"/>
        <end position="845"/>
    </location>
</feature>
<keyword evidence="7" id="KW-0999">Mitochondrion inner membrane</keyword>
<proteinExistence type="inferred from homology"/>
<keyword evidence="4" id="KW-0813">Transport</keyword>
<dbReference type="InterPro" id="IPR054506">
    <property type="entry name" value="DnaA_N-like_STI"/>
</dbReference>
<dbReference type="Pfam" id="PF08122">
    <property type="entry name" value="NDUF_B12"/>
    <property type="match status" value="1"/>
</dbReference>
<keyword evidence="15" id="KW-1185">Reference proteome</keyword>
<dbReference type="SUPFAM" id="SSF52540">
    <property type="entry name" value="P-loop containing nucleoside triphosphate hydrolases"/>
    <property type="match status" value="1"/>
</dbReference>
<evidence type="ECO:0000256" key="7">
    <source>
        <dbReference type="ARBA" id="ARBA00022792"/>
    </source>
</evidence>
<protein>
    <recommendedName>
        <fullName evidence="13">STICHEL DnaA-N-like alpha-beta domain-containing protein</fullName>
    </recommendedName>
</protein>
<evidence type="ECO:0000256" key="6">
    <source>
        <dbReference type="ARBA" id="ARBA00022692"/>
    </source>
</evidence>
<sequence length="1157" mass="127809">MMSVEMGGGRGGAVGGGGSAAAGNIDPSNLHLKKELTQIRKAARVLRDPGTSSSWRSPLNSARSLTKHHYVHHHKIDGNEIVSSSEHFSQFPLNVQSNANNCSGSNVASDKGNYPSAIFKCKNTDFTPSIMRTIKKKSKRSNYSSANMRHHSEKLQKQIILSRCAKNAAEGLPGLRLGRDDLVSLVDQSDDTEDYCNSEDLRRATAISPLLGRFKNKGWAHSSTKMLRSHRKEDDSISYSTPALSTSSHHKYGIRNPSTVESWDATTASFNDADDEVDGHLDLPGRQGCGIPCYWSRRSTPKSRVGRTVGQSLVPLLTNSGNGRGGSSVGSGNSDDEISTNFGELDLEALSRLDGRRWSSSCRSQEGLEIVALNGEVNEESSPENEGLLLFIFSKVRGNGKTSAARIFAAALNCLATEENKPCGVCRECADFVSGKNGNIREVDGSNKKGIEKIKNLLKSLSTVHPSALLQFKVFVVEECHLLPSKTWLTFLRLLEKPPPHVVFVLITTDIDNVPRTILSRCQKHLFNKISNAEIVARLRKIAADENLDIGVVSDEKLLELLELAMSSNATETVIRARELMDSGVDPIVLMSQMATLIVDIIAGTYQSVDGKHDSFFGGRNLSERELDRLKHALTLLSEAEKHLRVSSERSTWFTATLLQLGSVPSPDRTHSGSSRRQSSKTTEDDRASILRETTTALKPRTDHAHLVSEKSVHRNSTSKDNRASTNGTTSFNSNPGQIQFLGDEPSMASQDDGKSGRAALRCINSKMLMNIWLQCIEKCHSKTLRQLLHSHGRLVSVSEVKGGFVAHIGFGDKNIKTRAEGFLSSITNSFEIVLRHNVEVKMILLPDSMNLENKTRSNIAAGNSDLDSRQMEPFLPTPKNPNTGASKERRAYPPNEFEPLDSVDVPSQHWEDELNHEIKALKINDAVAPHQKDQIARRVDHYPISPSLLHNSSFASNFSKDNIGYESGSGAAGCSGMFCWNNNRPPRSRKNQAKQGTPLWARQSGRFSWFGSVQNQEEAAGTVVDDRKRQTLDVSDDAWCFTRNAFCIYYGLSPLFELYKHDRAIEEYDVKKKKKTRRKNKAAALMAKPLGPTGEFFRRRDEWRKHPMLTSQWRHATPGLGIALVAFGIYLVGETAYNKIYAAPKSHSHSTSSASH</sequence>
<evidence type="ECO:0000256" key="12">
    <source>
        <dbReference type="SAM" id="MobiDB-lite"/>
    </source>
</evidence>
<evidence type="ECO:0000256" key="9">
    <source>
        <dbReference type="ARBA" id="ARBA00022989"/>
    </source>
</evidence>
<evidence type="ECO:0000256" key="4">
    <source>
        <dbReference type="ARBA" id="ARBA00022448"/>
    </source>
</evidence>
<feature type="compositionally biased region" description="Basic and acidic residues" evidence="12">
    <location>
        <begin position="700"/>
        <end position="723"/>
    </location>
</feature>